<dbReference type="AlphaFoldDB" id="A0AAV8WXU2"/>
<feature type="signal peptide" evidence="2">
    <location>
        <begin position="1"/>
        <end position="16"/>
    </location>
</feature>
<dbReference type="Proteomes" id="UP001162156">
    <property type="component" value="Unassembled WGS sequence"/>
</dbReference>
<keyword evidence="2" id="KW-0732">Signal</keyword>
<evidence type="ECO:0000256" key="1">
    <source>
        <dbReference type="SAM" id="MobiDB-lite"/>
    </source>
</evidence>
<dbReference type="EMBL" id="JANEYF010004339">
    <property type="protein sequence ID" value="KAJ8931450.1"/>
    <property type="molecule type" value="Genomic_DNA"/>
</dbReference>
<evidence type="ECO:0008006" key="5">
    <source>
        <dbReference type="Google" id="ProtNLM"/>
    </source>
</evidence>
<protein>
    <recommendedName>
        <fullName evidence="5">DUF4794 domain-containing protein</fullName>
    </recommendedName>
</protein>
<reference evidence="3" key="1">
    <citation type="journal article" date="2023" name="Insect Mol. Biol.">
        <title>Genome sequencing provides insights into the evolution of gene families encoding plant cell wall-degrading enzymes in longhorned beetles.</title>
        <authorList>
            <person name="Shin N.R."/>
            <person name="Okamura Y."/>
            <person name="Kirsch R."/>
            <person name="Pauchet Y."/>
        </authorList>
    </citation>
    <scope>NUCLEOTIDE SEQUENCE</scope>
    <source>
        <strain evidence="3">RBIC_L_NR</strain>
    </source>
</reference>
<evidence type="ECO:0000313" key="4">
    <source>
        <dbReference type="Proteomes" id="UP001162156"/>
    </source>
</evidence>
<proteinExistence type="predicted"/>
<name>A0AAV8WXU2_9CUCU</name>
<sequence length="201" mass="22743">MKLVLFSVFVSALVNAETASYSSNYASVKNSDPDVEIQQVEVIEIPWQGESETPPQGSYGPPQQEYEPPKQEYGPPEQGYEPLESAYGPPKPVYGPPPESTTTEWDISTTTEYPTTTEIIGNNTNITKTKFAKLTQDDLTERGEYYIYHPNGALQRVVYSTKDDVKNMAYSAQLRYQTVEPINGPIYTYDPETYIFRRVNK</sequence>
<organism evidence="3 4">
    <name type="scientific">Rhamnusium bicolor</name>
    <dbReference type="NCBI Taxonomy" id="1586634"/>
    <lineage>
        <taxon>Eukaryota</taxon>
        <taxon>Metazoa</taxon>
        <taxon>Ecdysozoa</taxon>
        <taxon>Arthropoda</taxon>
        <taxon>Hexapoda</taxon>
        <taxon>Insecta</taxon>
        <taxon>Pterygota</taxon>
        <taxon>Neoptera</taxon>
        <taxon>Endopterygota</taxon>
        <taxon>Coleoptera</taxon>
        <taxon>Polyphaga</taxon>
        <taxon>Cucujiformia</taxon>
        <taxon>Chrysomeloidea</taxon>
        <taxon>Cerambycidae</taxon>
        <taxon>Lepturinae</taxon>
        <taxon>Rhagiini</taxon>
        <taxon>Rhamnusium</taxon>
    </lineage>
</organism>
<keyword evidence="4" id="KW-1185">Reference proteome</keyword>
<evidence type="ECO:0000313" key="3">
    <source>
        <dbReference type="EMBL" id="KAJ8931450.1"/>
    </source>
</evidence>
<feature type="compositionally biased region" description="Low complexity" evidence="1">
    <location>
        <begin position="59"/>
        <end position="79"/>
    </location>
</feature>
<comment type="caution">
    <text evidence="3">The sequence shown here is derived from an EMBL/GenBank/DDBJ whole genome shotgun (WGS) entry which is preliminary data.</text>
</comment>
<feature type="chain" id="PRO_5043832652" description="DUF4794 domain-containing protein" evidence="2">
    <location>
        <begin position="17"/>
        <end position="201"/>
    </location>
</feature>
<feature type="region of interest" description="Disordered" evidence="1">
    <location>
        <begin position="46"/>
        <end position="88"/>
    </location>
</feature>
<gene>
    <name evidence="3" type="ORF">NQ314_015636</name>
</gene>
<evidence type="ECO:0000256" key="2">
    <source>
        <dbReference type="SAM" id="SignalP"/>
    </source>
</evidence>
<accession>A0AAV8WXU2</accession>